<dbReference type="RefSeq" id="WP_270075506.1">
    <property type="nucleotide sequence ID" value="NZ_CP115174.1"/>
</dbReference>
<organism evidence="2 3">
    <name type="scientific">Sphingomonas abietis</name>
    <dbReference type="NCBI Taxonomy" id="3012344"/>
    <lineage>
        <taxon>Bacteria</taxon>
        <taxon>Pseudomonadati</taxon>
        <taxon>Pseudomonadota</taxon>
        <taxon>Alphaproteobacteria</taxon>
        <taxon>Sphingomonadales</taxon>
        <taxon>Sphingomonadaceae</taxon>
        <taxon>Sphingomonas</taxon>
    </lineage>
</organism>
<dbReference type="GO" id="GO:0016757">
    <property type="term" value="F:glycosyltransferase activity"/>
    <property type="evidence" value="ECO:0007669"/>
    <property type="project" value="UniProtKB-KW"/>
</dbReference>
<name>A0ABY7NMX3_9SPHN</name>
<gene>
    <name evidence="2" type="ORF">PBT88_11595</name>
</gene>
<keyword evidence="2" id="KW-0808">Transferase</keyword>
<dbReference type="EMBL" id="CP115174">
    <property type="protein sequence ID" value="WBO20856.1"/>
    <property type="molecule type" value="Genomic_DNA"/>
</dbReference>
<proteinExistence type="predicted"/>
<keyword evidence="3" id="KW-1185">Reference proteome</keyword>
<dbReference type="InterPro" id="IPR001296">
    <property type="entry name" value="Glyco_trans_1"/>
</dbReference>
<dbReference type="SUPFAM" id="SSF53756">
    <property type="entry name" value="UDP-Glycosyltransferase/glycogen phosphorylase"/>
    <property type="match status" value="1"/>
</dbReference>
<sequence>MLREYGRVRKTLREAVAQHEHLCFTFGGIIGDWPALAAREAIRQDRRYGAWIDRVEVPIIRNRMAGASQGRRLAAAIAAPLGEHYTRHLIRHSAVALLQGGDTFQHYARWASAPHCTYDTHTRIHDRIDAATVSAKQARLVAGEPLRIVYAGRAAPMKGTGDWLDTLALLHAQQIPFRATWIGDGPDLATMRGRVASARLTGLVDLPGFEGDRDILLDRMRQSDMLLFCHKTPESARCLIEALVSGCPLVGYRSAYAYGLVATHGGGAFTPLDDPNALAVQVAELHRDRAGFARLIGDAAASGRLYDEDGVYAHRAELMRRA</sequence>
<keyword evidence="2" id="KW-0328">Glycosyltransferase</keyword>
<accession>A0ABY7NMX3</accession>
<dbReference type="Gene3D" id="3.40.50.2000">
    <property type="entry name" value="Glycogen Phosphorylase B"/>
    <property type="match status" value="2"/>
</dbReference>
<dbReference type="Proteomes" id="UP001210865">
    <property type="component" value="Chromosome"/>
</dbReference>
<evidence type="ECO:0000259" key="1">
    <source>
        <dbReference type="Pfam" id="PF00534"/>
    </source>
</evidence>
<dbReference type="EC" id="2.4.-.-" evidence="2"/>
<protein>
    <submittedName>
        <fullName evidence="2">Glycosyltransferase</fullName>
        <ecNumber evidence="2">2.4.-.-</ecNumber>
    </submittedName>
</protein>
<dbReference type="Pfam" id="PF00534">
    <property type="entry name" value="Glycos_transf_1"/>
    <property type="match status" value="1"/>
</dbReference>
<evidence type="ECO:0000313" key="3">
    <source>
        <dbReference type="Proteomes" id="UP001210865"/>
    </source>
</evidence>
<reference evidence="2 3" key="1">
    <citation type="submission" date="2022-12" db="EMBL/GenBank/DDBJ databases">
        <title>Sphingomonas abieness sp. nov., an endophytic bacterium isolated from Abies koreana.</title>
        <authorList>
            <person name="Jiang L."/>
            <person name="Lee J."/>
        </authorList>
    </citation>
    <scope>NUCLEOTIDE SEQUENCE [LARGE SCALE GENOMIC DNA]</scope>
    <source>
        <strain evidence="3">PAMB 00755</strain>
    </source>
</reference>
<evidence type="ECO:0000313" key="2">
    <source>
        <dbReference type="EMBL" id="WBO20856.1"/>
    </source>
</evidence>
<feature type="domain" description="Glycosyl transferase family 1" evidence="1">
    <location>
        <begin position="140"/>
        <end position="289"/>
    </location>
</feature>